<accession>A0A9W7D004</accession>
<dbReference type="OrthoDB" id="114566at2759"/>
<dbReference type="InterPro" id="IPR012337">
    <property type="entry name" value="RNaseH-like_sf"/>
</dbReference>
<evidence type="ECO:0000313" key="3">
    <source>
        <dbReference type="Proteomes" id="UP001165121"/>
    </source>
</evidence>
<name>A0A9W7D004_9STRA</name>
<reference evidence="2" key="1">
    <citation type="submission" date="2023-04" db="EMBL/GenBank/DDBJ databases">
        <title>Phytophthora fragariaefolia NBRC 109709.</title>
        <authorList>
            <person name="Ichikawa N."/>
            <person name="Sato H."/>
            <person name="Tonouchi N."/>
        </authorList>
    </citation>
    <scope>NUCLEOTIDE SEQUENCE</scope>
    <source>
        <strain evidence="2">NBRC 109709</strain>
    </source>
</reference>
<dbReference type="SUPFAM" id="SSF53098">
    <property type="entry name" value="Ribonuclease H-like"/>
    <property type="match status" value="1"/>
</dbReference>
<feature type="domain" description="HAT C-terminal dimerisation" evidence="1">
    <location>
        <begin position="19"/>
        <end position="105"/>
    </location>
</feature>
<dbReference type="AlphaFoldDB" id="A0A9W7D004"/>
<dbReference type="InterPro" id="IPR008906">
    <property type="entry name" value="HATC_C_dom"/>
</dbReference>
<evidence type="ECO:0000259" key="1">
    <source>
        <dbReference type="Pfam" id="PF05699"/>
    </source>
</evidence>
<dbReference type="Proteomes" id="UP001165121">
    <property type="component" value="Unassembled WGS sequence"/>
</dbReference>
<proteinExistence type="predicted"/>
<dbReference type="EMBL" id="BSXT01002558">
    <property type="protein sequence ID" value="GMF49632.1"/>
    <property type="molecule type" value="Genomic_DNA"/>
</dbReference>
<evidence type="ECO:0000313" key="2">
    <source>
        <dbReference type="EMBL" id="GMF49632.1"/>
    </source>
</evidence>
<dbReference type="GO" id="GO:0046983">
    <property type="term" value="F:protein dimerization activity"/>
    <property type="evidence" value="ECO:0007669"/>
    <property type="project" value="InterPro"/>
</dbReference>
<dbReference type="Pfam" id="PF05699">
    <property type="entry name" value="Dimer_Tnp_hAT"/>
    <property type="match status" value="1"/>
</dbReference>
<comment type="caution">
    <text evidence="2">The sequence shown here is derived from an EMBL/GenBank/DDBJ whole genome shotgun (WGS) entry which is preliminary data.</text>
</comment>
<keyword evidence="3" id="KW-1185">Reference proteome</keyword>
<protein>
    <submittedName>
        <fullName evidence="2">Unnamed protein product</fullName>
    </submittedName>
</protein>
<sequence length="163" mass="18597">MTPEPMAPRLLHEEVIDEELERWFRDPSLLQPTTEGLETELHFWKRQQESGTYRYLPSVARIVFAVPASSAQIERDFGISGQMVTVQRTSLSPENIDMCAFLNRNREFIDLTQCPKLSAAEAQEAIPSNVQANLEPQTAMEMFESDWEHALINSFSAHVSTEL</sequence>
<gene>
    <name evidence="2" type="ORF">Pfra01_001964500</name>
</gene>
<organism evidence="2 3">
    <name type="scientific">Phytophthora fragariaefolia</name>
    <dbReference type="NCBI Taxonomy" id="1490495"/>
    <lineage>
        <taxon>Eukaryota</taxon>
        <taxon>Sar</taxon>
        <taxon>Stramenopiles</taxon>
        <taxon>Oomycota</taxon>
        <taxon>Peronosporomycetes</taxon>
        <taxon>Peronosporales</taxon>
        <taxon>Peronosporaceae</taxon>
        <taxon>Phytophthora</taxon>
    </lineage>
</organism>